<dbReference type="InterPro" id="IPR000182">
    <property type="entry name" value="GNAT_dom"/>
</dbReference>
<dbReference type="EMBL" id="JAUZMY010000025">
    <property type="protein sequence ID" value="MEE2040063.1"/>
    <property type="molecule type" value="Genomic_DNA"/>
</dbReference>
<dbReference type="Gene3D" id="3.40.630.30">
    <property type="match status" value="1"/>
</dbReference>
<reference evidence="2 3" key="1">
    <citation type="submission" date="2023-08" db="EMBL/GenBank/DDBJ databases">
        <authorList>
            <person name="Girao M."/>
            <person name="Carvalho M.F."/>
        </authorList>
    </citation>
    <scope>NUCLEOTIDE SEQUENCE [LARGE SCALE GENOMIC DNA]</scope>
    <source>
        <strain evidence="2 3">CT-R113</strain>
    </source>
</reference>
<feature type="domain" description="N-acetyltransferase" evidence="1">
    <location>
        <begin position="98"/>
        <end position="232"/>
    </location>
</feature>
<gene>
    <name evidence="2" type="ORF">Q8791_22870</name>
</gene>
<dbReference type="RefSeq" id="WP_330093829.1">
    <property type="nucleotide sequence ID" value="NZ_JAUZMY010000025.1"/>
</dbReference>
<dbReference type="Pfam" id="PF13508">
    <property type="entry name" value="Acetyltransf_7"/>
    <property type="match status" value="1"/>
</dbReference>
<name>A0ABU7KCV0_9ACTN</name>
<dbReference type="CDD" id="cd04301">
    <property type="entry name" value="NAT_SF"/>
    <property type="match status" value="1"/>
</dbReference>
<dbReference type="PROSITE" id="PS51186">
    <property type="entry name" value="GNAT"/>
    <property type="match status" value="1"/>
</dbReference>
<dbReference type="Proteomes" id="UP001356095">
    <property type="component" value="Unassembled WGS sequence"/>
</dbReference>
<protein>
    <submittedName>
        <fullName evidence="2">GNAT family N-acetyltransferase</fullName>
    </submittedName>
</protein>
<proteinExistence type="predicted"/>
<evidence type="ECO:0000313" key="3">
    <source>
        <dbReference type="Proteomes" id="UP001356095"/>
    </source>
</evidence>
<keyword evidence="3" id="KW-1185">Reference proteome</keyword>
<evidence type="ECO:0000313" key="2">
    <source>
        <dbReference type="EMBL" id="MEE2040063.1"/>
    </source>
</evidence>
<evidence type="ECO:0000259" key="1">
    <source>
        <dbReference type="PROSITE" id="PS51186"/>
    </source>
</evidence>
<organism evidence="2 3">
    <name type="scientific">Nocardiopsis codii</name>
    <dbReference type="NCBI Taxonomy" id="3065942"/>
    <lineage>
        <taxon>Bacteria</taxon>
        <taxon>Bacillati</taxon>
        <taxon>Actinomycetota</taxon>
        <taxon>Actinomycetes</taxon>
        <taxon>Streptosporangiales</taxon>
        <taxon>Nocardiopsidaceae</taxon>
        <taxon>Nocardiopsis</taxon>
    </lineage>
</organism>
<comment type="caution">
    <text evidence="2">The sequence shown here is derived from an EMBL/GenBank/DDBJ whole genome shotgun (WGS) entry which is preliminary data.</text>
</comment>
<accession>A0ABU7KCV0</accession>
<dbReference type="SUPFAM" id="SSF55729">
    <property type="entry name" value="Acyl-CoA N-acyltransferases (Nat)"/>
    <property type="match status" value="1"/>
</dbReference>
<sequence length="240" mass="25356">MSDVLSPPPHPLLYDLLRRWQRGWVLARDLGVPEEVGGALRVPVHGHGRRWEFLVADPDGTSAAVRRLAGEVSAAPRRDWLTVVTGAPDTVALTMHRAGLRLSDGEEFLMACRLDGQPVVPAAAPYRVRTRVEGAVVRVRVLAPDGGEAASGAMAVAGADAVADRITTAPAHRRRGLGRTVMGALAERARDLGAREGLLVASEQGRHLYGSLGWREHAHVVIGATPHGMAAGEADGSPAA</sequence>
<dbReference type="InterPro" id="IPR016181">
    <property type="entry name" value="Acyl_CoA_acyltransferase"/>
</dbReference>